<organism evidence="2 3">
    <name type="scientific">Durusdinium trenchii</name>
    <dbReference type="NCBI Taxonomy" id="1381693"/>
    <lineage>
        <taxon>Eukaryota</taxon>
        <taxon>Sar</taxon>
        <taxon>Alveolata</taxon>
        <taxon>Dinophyceae</taxon>
        <taxon>Suessiales</taxon>
        <taxon>Symbiodiniaceae</taxon>
        <taxon>Durusdinium</taxon>
    </lineage>
</organism>
<reference evidence="2 3" key="1">
    <citation type="submission" date="2024-02" db="EMBL/GenBank/DDBJ databases">
        <authorList>
            <person name="Chen Y."/>
            <person name="Shah S."/>
            <person name="Dougan E. K."/>
            <person name="Thang M."/>
            <person name="Chan C."/>
        </authorList>
    </citation>
    <scope>NUCLEOTIDE SEQUENCE [LARGE SCALE GENOMIC DNA]</scope>
</reference>
<feature type="region of interest" description="Disordered" evidence="1">
    <location>
        <begin position="1"/>
        <end position="53"/>
    </location>
</feature>
<feature type="compositionally biased region" description="Basic and acidic residues" evidence="1">
    <location>
        <begin position="94"/>
        <end position="103"/>
    </location>
</feature>
<evidence type="ECO:0000313" key="3">
    <source>
        <dbReference type="Proteomes" id="UP001642464"/>
    </source>
</evidence>
<keyword evidence="3" id="KW-1185">Reference proteome</keyword>
<accession>A0ABP0MCY0</accession>
<sequence>MATGSEAADRSLLEGDAASYGATTAGAPGAPAPGGRGSTRGATTAPAAAARPVLTPDELLKELTRNFGVYKDMLFNYFMKGPPSSPPLRHFHHLKGETARDGS</sequence>
<dbReference type="EMBL" id="CAXAMM010021113">
    <property type="protein sequence ID" value="CAK9049351.1"/>
    <property type="molecule type" value="Genomic_DNA"/>
</dbReference>
<gene>
    <name evidence="2" type="ORF">SCF082_LOCUS27357</name>
</gene>
<feature type="region of interest" description="Disordered" evidence="1">
    <location>
        <begin position="83"/>
        <end position="103"/>
    </location>
</feature>
<dbReference type="Proteomes" id="UP001642464">
    <property type="component" value="Unassembled WGS sequence"/>
</dbReference>
<feature type="compositionally biased region" description="Low complexity" evidence="1">
    <location>
        <begin position="39"/>
        <end position="52"/>
    </location>
</feature>
<feature type="compositionally biased region" description="Low complexity" evidence="1">
    <location>
        <begin position="17"/>
        <end position="29"/>
    </location>
</feature>
<comment type="caution">
    <text evidence="2">The sequence shown here is derived from an EMBL/GenBank/DDBJ whole genome shotgun (WGS) entry which is preliminary data.</text>
</comment>
<name>A0ABP0MCY0_9DINO</name>
<protein>
    <submittedName>
        <fullName evidence="2">Uncharacterized protein</fullName>
    </submittedName>
</protein>
<evidence type="ECO:0000313" key="2">
    <source>
        <dbReference type="EMBL" id="CAK9049351.1"/>
    </source>
</evidence>
<evidence type="ECO:0000256" key="1">
    <source>
        <dbReference type="SAM" id="MobiDB-lite"/>
    </source>
</evidence>
<proteinExistence type="predicted"/>